<dbReference type="GO" id="GO:0004439">
    <property type="term" value="F:phosphatidylinositol-4,5-bisphosphate 5-phosphatase activity"/>
    <property type="evidence" value="ECO:0007669"/>
    <property type="project" value="UniProtKB-ARBA"/>
</dbReference>
<dbReference type="SUPFAM" id="SSF56219">
    <property type="entry name" value="DNase I-like"/>
    <property type="match status" value="1"/>
</dbReference>
<dbReference type="EMBL" id="JACGWJ010000010">
    <property type="protein sequence ID" value="KAL0392286.1"/>
    <property type="molecule type" value="Genomic_DNA"/>
</dbReference>
<comment type="caution">
    <text evidence="4">The sequence shown here is derived from an EMBL/GenBank/DDBJ whole genome shotgun (WGS) entry which is preliminary data.</text>
</comment>
<dbReference type="PANTHER" id="PTHR45666:SF5">
    <property type="entry name" value="TYPE IV INOSITOL POLYPHOSPHATE 5-PHOSPHATASE 3"/>
    <property type="match status" value="1"/>
</dbReference>
<evidence type="ECO:0000256" key="2">
    <source>
        <dbReference type="ARBA" id="ARBA00022801"/>
    </source>
</evidence>
<gene>
    <name evidence="4" type="ORF">Sradi_2451400</name>
</gene>
<organism evidence="4">
    <name type="scientific">Sesamum radiatum</name>
    <name type="common">Black benniseed</name>
    <dbReference type="NCBI Taxonomy" id="300843"/>
    <lineage>
        <taxon>Eukaryota</taxon>
        <taxon>Viridiplantae</taxon>
        <taxon>Streptophyta</taxon>
        <taxon>Embryophyta</taxon>
        <taxon>Tracheophyta</taxon>
        <taxon>Spermatophyta</taxon>
        <taxon>Magnoliopsida</taxon>
        <taxon>eudicotyledons</taxon>
        <taxon>Gunneridae</taxon>
        <taxon>Pentapetalae</taxon>
        <taxon>asterids</taxon>
        <taxon>lamiids</taxon>
        <taxon>Lamiales</taxon>
        <taxon>Pedaliaceae</taxon>
        <taxon>Sesamum</taxon>
    </lineage>
</organism>
<comment type="similarity">
    <text evidence="1">Belongs to the inositol polyphosphate 5-phosphatase family.</text>
</comment>
<protein>
    <submittedName>
        <fullName evidence="4">Type IV inositol polyphosphate 5-phosphatase 3</fullName>
    </submittedName>
</protein>
<sequence length="780" mass="89096">MKKQGGRSHHQHPELSRRRAVVRKWLNIATNNADYSADSDSGVDSDTEQGCFEHSVLAELCDWPRESRFKNEKPDEVQVDANDFKVLFALLCNCGMEYGLLMLLDDLILIDLRRFEVLPRLRRRKSETFRAQYINTKEIRICSATWNVGGRVPPDELDLDDWLDIDEPADVYVIGLQEIIPLNAGNIFGAEDSRPVSKWENIIRETLNRVPPATRFKSYSDPPSPSKFKLSEDAPDIEDEIAIESDSDIEEEIYPLDEVPDNIYEIKDVIVDESNFVCADAPISNDNGRLGKSEEQELARQFSSPKRLDRLNCLRADDSEENMEASNTQCMNKLTKTLSRTDRIGLSWPEPPLHLLAPHVLEKPNSFKSSKSFRGAKSFRTYSSFKSNMNSEHRMRSNIASLAELDLESLINRKRRPPFVRVVSKQMVGIFITVWIRRSLRRHIQNLNVSTVGVGVMGYIGNKGSISVSMSIHQTLFCFVCTHLTSGEKDGDAVKRNADVHEIHRRTRFNSLSAVGLPRRIYDHERIIWLGDLNYRINLSYEKTRELISRKEWSKLVERDQVTGFFLFPEVVEMLKLIKELKKGRTFDGWSEGILSFAPTYKYELNSESYYGEDPKAGRRTPAWCDRILSFGTGMKLLSYRRSEIKLSDHRPVTASYMVEVEVFSPKKLQRALTFTDAEIEEQDILTDIELSSGMGRLRSGEFGIVSIDGFICRMLHIGSVKAFADRGFKEAANGSIHDYWSFPDRLSHVPCLIVCCSAFEIILQSGCMWLCCVSSSVEK</sequence>
<dbReference type="GO" id="GO:0034485">
    <property type="term" value="F:phosphatidylinositol-3,4,5-trisphosphate 5-phosphatase activity"/>
    <property type="evidence" value="ECO:0007669"/>
    <property type="project" value="UniProtKB-ARBA"/>
</dbReference>
<dbReference type="InterPro" id="IPR036691">
    <property type="entry name" value="Endo/exonu/phosph_ase_sf"/>
</dbReference>
<dbReference type="FunFam" id="3.60.10.10:FF:000014">
    <property type="entry name" value="Type I inositol polyphosphate 5-phosphatase 1"/>
    <property type="match status" value="1"/>
</dbReference>
<dbReference type="GO" id="GO:0004445">
    <property type="term" value="F:inositol-polyphosphate 5-phosphatase activity"/>
    <property type="evidence" value="ECO:0007669"/>
    <property type="project" value="InterPro"/>
</dbReference>
<dbReference type="GO" id="GO:0046856">
    <property type="term" value="P:phosphatidylinositol dephosphorylation"/>
    <property type="evidence" value="ECO:0007669"/>
    <property type="project" value="InterPro"/>
</dbReference>
<dbReference type="Pfam" id="PF22669">
    <property type="entry name" value="Exo_endo_phos2"/>
    <property type="match status" value="2"/>
</dbReference>
<proteinExistence type="inferred from homology"/>
<reference evidence="4" key="1">
    <citation type="submission" date="2020-06" db="EMBL/GenBank/DDBJ databases">
        <authorList>
            <person name="Li T."/>
            <person name="Hu X."/>
            <person name="Zhang T."/>
            <person name="Song X."/>
            <person name="Zhang H."/>
            <person name="Dai N."/>
            <person name="Sheng W."/>
            <person name="Hou X."/>
            <person name="Wei L."/>
        </authorList>
    </citation>
    <scope>NUCLEOTIDE SEQUENCE</scope>
    <source>
        <strain evidence="4">G02</strain>
        <tissue evidence="4">Leaf</tissue>
    </source>
</reference>
<keyword evidence="2" id="KW-0378">Hydrolase</keyword>
<evidence type="ECO:0000256" key="1">
    <source>
        <dbReference type="ARBA" id="ARBA00010768"/>
    </source>
</evidence>
<evidence type="ECO:0000259" key="3">
    <source>
        <dbReference type="SMART" id="SM00128"/>
    </source>
</evidence>
<dbReference type="Gene3D" id="3.60.10.10">
    <property type="entry name" value="Endonuclease/exonuclease/phosphatase"/>
    <property type="match status" value="2"/>
</dbReference>
<name>A0AAW2SIC9_SESRA</name>
<dbReference type="InterPro" id="IPR045849">
    <property type="entry name" value="IP5P_plant"/>
</dbReference>
<accession>A0AAW2SIC9</accession>
<dbReference type="PANTHER" id="PTHR45666">
    <property type="entry name" value="TYPE IV INOSITOL POLYPHOSPHATE 5-PHOSPHATASE 9"/>
    <property type="match status" value="1"/>
</dbReference>
<feature type="domain" description="Inositol polyphosphate-related phosphatase" evidence="3">
    <location>
        <begin position="333"/>
        <end position="665"/>
    </location>
</feature>
<dbReference type="FunFam" id="3.60.10.10:FF:000038">
    <property type="entry name" value="type IV inositol polyphosphate 5-phosphatase 3"/>
    <property type="match status" value="1"/>
</dbReference>
<evidence type="ECO:0000313" key="4">
    <source>
        <dbReference type="EMBL" id="KAL0392286.1"/>
    </source>
</evidence>
<dbReference type="InterPro" id="IPR000300">
    <property type="entry name" value="IPPc"/>
</dbReference>
<reference evidence="4" key="2">
    <citation type="journal article" date="2024" name="Plant">
        <title>Genomic evolution and insights into agronomic trait innovations of Sesamum species.</title>
        <authorList>
            <person name="Miao H."/>
            <person name="Wang L."/>
            <person name="Qu L."/>
            <person name="Liu H."/>
            <person name="Sun Y."/>
            <person name="Le M."/>
            <person name="Wang Q."/>
            <person name="Wei S."/>
            <person name="Zheng Y."/>
            <person name="Lin W."/>
            <person name="Duan Y."/>
            <person name="Cao H."/>
            <person name="Xiong S."/>
            <person name="Wang X."/>
            <person name="Wei L."/>
            <person name="Li C."/>
            <person name="Ma Q."/>
            <person name="Ju M."/>
            <person name="Zhao R."/>
            <person name="Li G."/>
            <person name="Mu C."/>
            <person name="Tian Q."/>
            <person name="Mei H."/>
            <person name="Zhang T."/>
            <person name="Gao T."/>
            <person name="Zhang H."/>
        </authorList>
    </citation>
    <scope>NUCLEOTIDE SEQUENCE</scope>
    <source>
        <strain evidence="4">G02</strain>
    </source>
</reference>
<dbReference type="AlphaFoldDB" id="A0AAW2SIC9"/>
<dbReference type="SMART" id="SM00128">
    <property type="entry name" value="IPPc"/>
    <property type="match status" value="1"/>
</dbReference>